<comment type="subcellular location">
    <subcellularLocation>
        <location evidence="1">Endomembrane system</location>
        <topology evidence="1">Multi-pass membrane protein</topology>
    </subcellularLocation>
</comment>
<keyword evidence="2 5" id="KW-0812">Transmembrane</keyword>
<dbReference type="EMBL" id="FNSV01000005">
    <property type="protein sequence ID" value="SEC89740.1"/>
    <property type="molecule type" value="Genomic_DNA"/>
</dbReference>
<feature type="transmembrane region" description="Helical" evidence="5">
    <location>
        <begin position="75"/>
        <end position="95"/>
    </location>
</feature>
<evidence type="ECO:0000256" key="5">
    <source>
        <dbReference type="SAM" id="Phobius"/>
    </source>
</evidence>
<feature type="transmembrane region" description="Helical" evidence="5">
    <location>
        <begin position="107"/>
        <end position="132"/>
    </location>
</feature>
<gene>
    <name evidence="7" type="ORF">SAMN04490239_5892</name>
</gene>
<evidence type="ECO:0000256" key="4">
    <source>
        <dbReference type="ARBA" id="ARBA00023136"/>
    </source>
</evidence>
<evidence type="ECO:0000256" key="1">
    <source>
        <dbReference type="ARBA" id="ARBA00004127"/>
    </source>
</evidence>
<name>A0A1H4W9H6_9NOCA</name>
<accession>A0A1H4W9H6</accession>
<feature type="transmembrane region" description="Helical" evidence="5">
    <location>
        <begin position="42"/>
        <end position="63"/>
    </location>
</feature>
<evidence type="ECO:0000256" key="2">
    <source>
        <dbReference type="ARBA" id="ARBA00022692"/>
    </source>
</evidence>
<evidence type="ECO:0000313" key="8">
    <source>
        <dbReference type="Proteomes" id="UP000183561"/>
    </source>
</evidence>
<protein>
    <submittedName>
        <fullName evidence="7">Putative membrane protein</fullName>
    </submittedName>
</protein>
<keyword evidence="8" id="KW-1185">Reference proteome</keyword>
<reference evidence="8" key="1">
    <citation type="submission" date="2016-10" db="EMBL/GenBank/DDBJ databases">
        <authorList>
            <person name="Varghese N."/>
            <person name="Submissions S."/>
        </authorList>
    </citation>
    <scope>NUCLEOTIDE SEQUENCE [LARGE SCALE GENOMIC DNA]</scope>
    <source>
        <strain evidence="8">DSM 44498</strain>
    </source>
</reference>
<dbReference type="Proteomes" id="UP000183561">
    <property type="component" value="Unassembled WGS sequence"/>
</dbReference>
<keyword evidence="4 5" id="KW-0472">Membrane</keyword>
<evidence type="ECO:0000256" key="3">
    <source>
        <dbReference type="ARBA" id="ARBA00022989"/>
    </source>
</evidence>
<organism evidence="7 8">
    <name type="scientific">Rhodococcus koreensis</name>
    <dbReference type="NCBI Taxonomy" id="99653"/>
    <lineage>
        <taxon>Bacteria</taxon>
        <taxon>Bacillati</taxon>
        <taxon>Actinomycetota</taxon>
        <taxon>Actinomycetes</taxon>
        <taxon>Mycobacteriales</taxon>
        <taxon>Nocardiaceae</taxon>
        <taxon>Rhodococcus</taxon>
    </lineage>
</organism>
<sequence length="133" mass="14028">MQGVECGRDTGMTVGPRPISLAGLRQGVDPDPRFTLANERTYLAWIRTALALIAAALALEAFGGTVVPTTIRLPAAITILIGAVLVVGLALWRWLRIEIALRRRQSLPLPGSIVVVALLVAGAGSTAIVVLIR</sequence>
<evidence type="ECO:0000259" key="6">
    <source>
        <dbReference type="Pfam" id="PF02656"/>
    </source>
</evidence>
<proteinExistence type="predicted"/>
<dbReference type="Pfam" id="PF02656">
    <property type="entry name" value="DUF202"/>
    <property type="match status" value="1"/>
</dbReference>
<feature type="domain" description="DUF202" evidence="6">
    <location>
        <begin position="33"/>
        <end position="98"/>
    </location>
</feature>
<dbReference type="AlphaFoldDB" id="A0A1H4W9H6"/>
<keyword evidence="3 5" id="KW-1133">Transmembrane helix</keyword>
<evidence type="ECO:0000313" key="7">
    <source>
        <dbReference type="EMBL" id="SEC89740.1"/>
    </source>
</evidence>
<dbReference type="InterPro" id="IPR003807">
    <property type="entry name" value="DUF202"/>
</dbReference>
<dbReference type="GO" id="GO:0012505">
    <property type="term" value="C:endomembrane system"/>
    <property type="evidence" value="ECO:0007669"/>
    <property type="project" value="UniProtKB-SubCell"/>
</dbReference>